<evidence type="ECO:0000313" key="1">
    <source>
        <dbReference type="EMBL" id="NOU96564.1"/>
    </source>
</evidence>
<dbReference type="Proteomes" id="UP000641588">
    <property type="component" value="Unassembled WGS sequence"/>
</dbReference>
<organism evidence="1 2">
    <name type="scientific">Paenibacillus foliorum</name>
    <dbReference type="NCBI Taxonomy" id="2654974"/>
    <lineage>
        <taxon>Bacteria</taxon>
        <taxon>Bacillati</taxon>
        <taxon>Bacillota</taxon>
        <taxon>Bacilli</taxon>
        <taxon>Bacillales</taxon>
        <taxon>Paenibacillaceae</taxon>
        <taxon>Paenibacillus</taxon>
    </lineage>
</organism>
<proteinExistence type="predicted"/>
<dbReference type="RefSeq" id="WP_171654803.1">
    <property type="nucleotide sequence ID" value="NZ_WHOD01000100.1"/>
</dbReference>
<reference evidence="1" key="1">
    <citation type="submission" date="2019-10" db="EMBL/GenBank/DDBJ databases">
        <title>Description of Paenibacillus glebae sp. nov.</title>
        <authorList>
            <person name="Carlier A."/>
            <person name="Qi S."/>
        </authorList>
    </citation>
    <scope>NUCLEOTIDE SEQUENCE</scope>
    <source>
        <strain evidence="1">LMG 31456</strain>
    </source>
</reference>
<sequence length="97" mass="11129">MNLVTHTNYKNQDGNIYCCLRNKVVELNQQQEEQFCQGCKMFGGKVGGGQGVNCLWEDLRNVSNPHIVHDPIREFNKNQTRYITSDFLITLSSTAYL</sequence>
<protein>
    <submittedName>
        <fullName evidence="1">Uncharacterized protein</fullName>
    </submittedName>
</protein>
<keyword evidence="2" id="KW-1185">Reference proteome</keyword>
<dbReference type="AlphaFoldDB" id="A0A972K1C7"/>
<evidence type="ECO:0000313" key="2">
    <source>
        <dbReference type="Proteomes" id="UP000641588"/>
    </source>
</evidence>
<dbReference type="EMBL" id="WHOD01000100">
    <property type="protein sequence ID" value="NOU96564.1"/>
    <property type="molecule type" value="Genomic_DNA"/>
</dbReference>
<comment type="caution">
    <text evidence="1">The sequence shown here is derived from an EMBL/GenBank/DDBJ whole genome shotgun (WGS) entry which is preliminary data.</text>
</comment>
<gene>
    <name evidence="1" type="ORF">GC093_25575</name>
</gene>
<name>A0A972K1C7_9BACL</name>
<accession>A0A972K1C7</accession>